<evidence type="ECO:0000313" key="1">
    <source>
        <dbReference type="EMBL" id="KAK2179896.1"/>
    </source>
</evidence>
<comment type="caution">
    <text evidence="1">The sequence shown here is derived from an EMBL/GenBank/DDBJ whole genome shotgun (WGS) entry which is preliminary data.</text>
</comment>
<accession>A0AAD9KYT6</accession>
<evidence type="ECO:0000313" key="2">
    <source>
        <dbReference type="Proteomes" id="UP001209878"/>
    </source>
</evidence>
<sequence>MTSFGMSNGYPDGLFSYHSPRSSLLCNSPKKRRLEECLAEKENKSVQFARSRDTFLRVPGCDYVFHSEDYKTGSRQSTLYLPVHGDLLINLTNIEQISFSSGVSFLADDEGIYCRSAQGHAINLWRFDNNTRKLYISRALFFTDPEVKFNCLSFVLFLHKCMENNIRY</sequence>
<dbReference type="AlphaFoldDB" id="A0AAD9KYT6"/>
<organism evidence="1 2">
    <name type="scientific">Ridgeia piscesae</name>
    <name type="common">Tubeworm</name>
    <dbReference type="NCBI Taxonomy" id="27915"/>
    <lineage>
        <taxon>Eukaryota</taxon>
        <taxon>Metazoa</taxon>
        <taxon>Spiralia</taxon>
        <taxon>Lophotrochozoa</taxon>
        <taxon>Annelida</taxon>
        <taxon>Polychaeta</taxon>
        <taxon>Sedentaria</taxon>
        <taxon>Canalipalpata</taxon>
        <taxon>Sabellida</taxon>
        <taxon>Siboglinidae</taxon>
        <taxon>Ridgeia</taxon>
    </lineage>
</organism>
<dbReference type="Proteomes" id="UP001209878">
    <property type="component" value="Unassembled WGS sequence"/>
</dbReference>
<proteinExistence type="predicted"/>
<reference evidence="1" key="1">
    <citation type="journal article" date="2023" name="Mol. Biol. Evol.">
        <title>Third-Generation Sequencing Reveals the Adaptive Role of the Epigenome in Three Deep-Sea Polychaetes.</title>
        <authorList>
            <person name="Perez M."/>
            <person name="Aroh O."/>
            <person name="Sun Y."/>
            <person name="Lan Y."/>
            <person name="Juniper S.K."/>
            <person name="Young C.R."/>
            <person name="Angers B."/>
            <person name="Qian P.Y."/>
        </authorList>
    </citation>
    <scope>NUCLEOTIDE SEQUENCE</scope>
    <source>
        <strain evidence="1">R07B-5</strain>
    </source>
</reference>
<name>A0AAD9KYT6_RIDPI</name>
<keyword evidence="2" id="KW-1185">Reference proteome</keyword>
<dbReference type="EMBL" id="JAODUO010000466">
    <property type="protein sequence ID" value="KAK2179896.1"/>
    <property type="molecule type" value="Genomic_DNA"/>
</dbReference>
<gene>
    <name evidence="1" type="ORF">NP493_465g01028</name>
</gene>
<protein>
    <submittedName>
        <fullName evidence="1">Uncharacterized protein</fullName>
    </submittedName>
</protein>